<organism evidence="1 2">
    <name type="scientific">Racocetra persica</name>
    <dbReference type="NCBI Taxonomy" id="160502"/>
    <lineage>
        <taxon>Eukaryota</taxon>
        <taxon>Fungi</taxon>
        <taxon>Fungi incertae sedis</taxon>
        <taxon>Mucoromycota</taxon>
        <taxon>Glomeromycotina</taxon>
        <taxon>Glomeromycetes</taxon>
        <taxon>Diversisporales</taxon>
        <taxon>Gigasporaceae</taxon>
        <taxon>Racocetra</taxon>
    </lineage>
</organism>
<evidence type="ECO:0000313" key="2">
    <source>
        <dbReference type="Proteomes" id="UP000789920"/>
    </source>
</evidence>
<dbReference type="EMBL" id="CAJVQC010034856">
    <property type="protein sequence ID" value="CAG8757459.1"/>
    <property type="molecule type" value="Genomic_DNA"/>
</dbReference>
<comment type="caution">
    <text evidence="1">The sequence shown here is derived from an EMBL/GenBank/DDBJ whole genome shotgun (WGS) entry which is preliminary data.</text>
</comment>
<keyword evidence="2" id="KW-1185">Reference proteome</keyword>
<accession>A0ACA9QST0</accession>
<proteinExistence type="predicted"/>
<protein>
    <submittedName>
        <fullName evidence="1">20193_t:CDS:1</fullName>
    </submittedName>
</protein>
<gene>
    <name evidence="1" type="ORF">RPERSI_LOCUS14839</name>
</gene>
<name>A0ACA9QST0_9GLOM</name>
<dbReference type="Proteomes" id="UP000789920">
    <property type="component" value="Unassembled WGS sequence"/>
</dbReference>
<feature type="non-terminal residue" evidence="1">
    <location>
        <position position="1"/>
    </location>
</feature>
<sequence>SLSTVFERPFLQFPQEFHVIHEPLNPIGCAYVTKNFEFLNQIPLPKPTDLITFVHHFSPTLNEILVLHYYNDVKTHTLRVFAKDHASNFLDKELHKALQRDIVFDIEVLLKNSVAFATVNSLPFLSITFIESRSHGQAPLSTGITPFNLFQAVKYGFHSSKHSILMEK</sequence>
<reference evidence="1" key="1">
    <citation type="submission" date="2021-06" db="EMBL/GenBank/DDBJ databases">
        <authorList>
            <person name="Kallberg Y."/>
            <person name="Tangrot J."/>
            <person name="Rosling A."/>
        </authorList>
    </citation>
    <scope>NUCLEOTIDE SEQUENCE</scope>
    <source>
        <strain evidence="1">MA461A</strain>
    </source>
</reference>
<evidence type="ECO:0000313" key="1">
    <source>
        <dbReference type="EMBL" id="CAG8757459.1"/>
    </source>
</evidence>
<feature type="non-terminal residue" evidence="1">
    <location>
        <position position="168"/>
    </location>
</feature>